<comment type="caution">
    <text evidence="3">The sequence shown here is derived from an EMBL/GenBank/DDBJ whole genome shotgun (WGS) entry which is preliminary data.</text>
</comment>
<keyword evidence="1" id="KW-0226">DNA condensation</keyword>
<dbReference type="Gramene" id="XM_028338846.1">
    <property type="protein sequence ID" value="XP_028194647.1"/>
    <property type="gene ID" value="LOC114379982"/>
</dbReference>
<dbReference type="GO" id="GO:0051301">
    <property type="term" value="P:cell division"/>
    <property type="evidence" value="ECO:0007669"/>
    <property type="project" value="UniProtKB-KW"/>
</dbReference>
<organism evidence="3 4">
    <name type="scientific">Glycine soja</name>
    <name type="common">Wild soybean</name>
    <dbReference type="NCBI Taxonomy" id="3848"/>
    <lineage>
        <taxon>Eukaryota</taxon>
        <taxon>Viridiplantae</taxon>
        <taxon>Streptophyta</taxon>
        <taxon>Embryophyta</taxon>
        <taxon>Tracheophyta</taxon>
        <taxon>Spermatophyta</taxon>
        <taxon>Magnoliopsida</taxon>
        <taxon>eudicotyledons</taxon>
        <taxon>Gunneridae</taxon>
        <taxon>Pentapetalae</taxon>
        <taxon>rosids</taxon>
        <taxon>fabids</taxon>
        <taxon>Fabales</taxon>
        <taxon>Fabaceae</taxon>
        <taxon>Papilionoideae</taxon>
        <taxon>50 kb inversion clade</taxon>
        <taxon>NPAAA clade</taxon>
        <taxon>indigoferoid/millettioid clade</taxon>
        <taxon>Phaseoleae</taxon>
        <taxon>Glycine</taxon>
        <taxon>Glycine subgen. Soja</taxon>
    </lineage>
</organism>
<evidence type="ECO:0000313" key="4">
    <source>
        <dbReference type="Proteomes" id="UP000289340"/>
    </source>
</evidence>
<evidence type="ECO:0000313" key="3">
    <source>
        <dbReference type="EMBL" id="RZB76620.1"/>
    </source>
</evidence>
<dbReference type="PANTHER" id="PTHR13108:SF11">
    <property type="entry name" value="CONDENSIN COMPLEX SUBUNIT 2"/>
    <property type="match status" value="1"/>
</dbReference>
<dbReference type="Proteomes" id="UP000289340">
    <property type="component" value="Chromosome 12"/>
</dbReference>
<dbReference type="AlphaFoldDB" id="A0A445HSI4"/>
<comment type="function">
    <text evidence="1">Regulatory subunit of the condensin complex, a complex required for conversion of interphase chromatin into mitotic-like condense chromosomes.</text>
</comment>
<dbReference type="EMBL" id="QZWG01000012">
    <property type="protein sequence ID" value="RZB76620.1"/>
    <property type="molecule type" value="Genomic_DNA"/>
</dbReference>
<keyword evidence="4" id="KW-1185">Reference proteome</keyword>
<evidence type="ECO:0000256" key="2">
    <source>
        <dbReference type="SAM" id="MobiDB-lite"/>
    </source>
</evidence>
<keyword evidence="1" id="KW-0131">Cell cycle</keyword>
<dbReference type="InterPro" id="IPR022816">
    <property type="entry name" value="Condensin_barren_su2"/>
</dbReference>
<gene>
    <name evidence="3" type="ORF">D0Y65_034866</name>
</gene>
<sequence>MAEALGPNPTTDHKKTVPMSARIQSPTSPFFVGSNNDQLERAQTREARAAAIRRKPLAANFHPQPSHSHPCLNKHQILDLFHNCIKLASENKINQKNTWELDLIDHLTDIIRSEEGNHEETNFQIASCTLEAGVKIYSLRVDSVHSEAYKVLARMNRAGQDTEEDTTLGSFNAESGQARRKEVDKKFSPLSTLESSFEVLNVKKFDVAFAVDPLYRQMSAEFDEGGAKGLLMNNLGIYGKCRLLFDSLEVPGKCITSQNESDISDTIDLSFARDCVEQMILDIHTKGEISPTLRVIVNQFDENNKRPSDFQSSTEKSGEEFDAAIDSELATEKEYENFPSWSNDHDSEAFPAEWGSDDADPTFPSYHQEKEPFHSQDPPDMDDIFENVDGYLFLSLGFRSKKNAWAGTDHWKFQKAKGSESEVHRASEDVLVQKTRQPGTKRQVEVDLDFTSFVEKKISDIFSPPRNPKSLQLPENIPPCITKLPEDCHYEPEDLVNLFLLPYVKCIGRKARKLSGEFADVSGEQCNNYESFPSWDNGSVCDDDVTDVHSEMDDSTSLISQPRQINKVEVQYDKTFKQVNVQALKITLWDHIQESVQVPIQGKKEVVSFKHMLTNFPSKCNAAATISDISPHLCFICLLHLANEKGLNIQSCPNLDDLGICLPDDGATITGTV</sequence>
<feature type="region of interest" description="Disordered" evidence="2">
    <location>
        <begin position="338"/>
        <end position="379"/>
    </location>
</feature>
<comment type="similarity">
    <text evidence="1">Belongs to the CND2 (condensin subunit 2) family.</text>
</comment>
<accession>A0A445HSI4</accession>
<keyword evidence="1" id="KW-0132">Cell division</keyword>
<name>A0A445HSI4_GLYSO</name>
<keyword evidence="1" id="KW-0498">Mitosis</keyword>
<dbReference type="GO" id="GO:0000796">
    <property type="term" value="C:condensin complex"/>
    <property type="evidence" value="ECO:0007669"/>
    <property type="project" value="InterPro"/>
</dbReference>
<proteinExistence type="inferred from homology"/>
<dbReference type="PIRSF" id="PIRSF017126">
    <property type="entry name" value="Condensin_H"/>
    <property type="match status" value="1"/>
</dbReference>
<reference evidence="3 4" key="1">
    <citation type="submission" date="2018-09" db="EMBL/GenBank/DDBJ databases">
        <title>A high-quality reference genome of wild soybean provides a powerful tool to mine soybean genomes.</title>
        <authorList>
            <person name="Xie M."/>
            <person name="Chung C.Y.L."/>
            <person name="Li M.-W."/>
            <person name="Wong F.-L."/>
            <person name="Chan T.-F."/>
            <person name="Lam H.-M."/>
        </authorList>
    </citation>
    <scope>NUCLEOTIDE SEQUENCE [LARGE SCALE GENOMIC DNA]</scope>
    <source>
        <strain evidence="4">cv. W05</strain>
        <tissue evidence="3">Hypocotyl of etiolated seedlings</tissue>
    </source>
</reference>
<protein>
    <recommendedName>
        <fullName evidence="1">Condensin complex subunit 2</fullName>
    </recommendedName>
</protein>
<dbReference type="Pfam" id="PF05786">
    <property type="entry name" value="Cnd2"/>
    <property type="match status" value="2"/>
</dbReference>
<evidence type="ECO:0000256" key="1">
    <source>
        <dbReference type="PIRNR" id="PIRNR017126"/>
    </source>
</evidence>
<dbReference type="PANTHER" id="PTHR13108">
    <property type="entry name" value="CONDENSIN COMPLEX SUBUNIT 2"/>
    <property type="match status" value="1"/>
</dbReference>
<dbReference type="GO" id="GO:0003682">
    <property type="term" value="F:chromatin binding"/>
    <property type="evidence" value="ECO:0007669"/>
    <property type="project" value="TreeGrafter"/>
</dbReference>
<dbReference type="GO" id="GO:0007076">
    <property type="term" value="P:mitotic chromosome condensation"/>
    <property type="evidence" value="ECO:0007669"/>
    <property type="project" value="InterPro"/>
</dbReference>